<evidence type="ECO:0000313" key="5">
    <source>
        <dbReference type="Proteomes" id="UP000271339"/>
    </source>
</evidence>
<feature type="transmembrane region" description="Helical" evidence="1">
    <location>
        <begin position="681"/>
        <end position="707"/>
    </location>
</feature>
<dbReference type="InterPro" id="IPR010559">
    <property type="entry name" value="Sig_transdc_His_kin_internal"/>
</dbReference>
<reference evidence="4 5" key="1">
    <citation type="submission" date="2018-10" db="EMBL/GenBank/DDBJ databases">
        <title>Genomic Encyclopedia of Archaeal and Bacterial Type Strains, Phase II (KMG-II): from individual species to whole genera.</title>
        <authorList>
            <person name="Goeker M."/>
        </authorList>
    </citation>
    <scope>NUCLEOTIDE SEQUENCE [LARGE SCALE GENOMIC DNA]</scope>
    <source>
        <strain evidence="4 5">DSM 23424</strain>
    </source>
</reference>
<dbReference type="InterPro" id="IPR036890">
    <property type="entry name" value="HATPase_C_sf"/>
</dbReference>
<dbReference type="OrthoDB" id="9809670at2"/>
<keyword evidence="1" id="KW-0472">Membrane</keyword>
<accession>A0A3L9YKI8</accession>
<dbReference type="RefSeq" id="WP_121907591.1">
    <property type="nucleotide sequence ID" value="NZ_REFC01000013.1"/>
</dbReference>
<feature type="signal peptide" evidence="2">
    <location>
        <begin position="1"/>
        <end position="21"/>
    </location>
</feature>
<dbReference type="SUPFAM" id="SSF55874">
    <property type="entry name" value="ATPase domain of HSP90 chaperone/DNA topoisomerase II/histidine kinase"/>
    <property type="match status" value="1"/>
</dbReference>
<dbReference type="Gene3D" id="3.30.565.10">
    <property type="entry name" value="Histidine kinase-like ATPase, C-terminal domain"/>
    <property type="match status" value="1"/>
</dbReference>
<dbReference type="GO" id="GO:0000155">
    <property type="term" value="F:phosphorelay sensor kinase activity"/>
    <property type="evidence" value="ECO:0007669"/>
    <property type="project" value="InterPro"/>
</dbReference>
<keyword evidence="4" id="KW-0418">Kinase</keyword>
<proteinExistence type="predicted"/>
<dbReference type="Proteomes" id="UP000271339">
    <property type="component" value="Unassembled WGS sequence"/>
</dbReference>
<sequence>MNLKHYISTLLLGLICSFCFSQNYINYSEKDGLASNKVYRITQDHKGFIWFITDKGISKFDGTTFKNFTRNEGLPLNEIIRFRITPNNRFWYFSRSKELGYIENDKIYHFDADDGITMRPDQGINQSGNDISFLGEYQNYHFDKTTWRSEDQNNENFKLLNREVFYIKDKKSARLEDSIGNKLHTFDTIPAIRQAYQLNDSLFGVLTNKRYELFNLNTKQLTTGEFSPSQNPTFVSLDFHWVNNRLQLVVGGYLYCFNENLEVAAVQNSPPQLKTTFSFKDRDGFTWCATTEHGVFKLPKEYNNMSSFFNGKSISKITKAKNTIYVGVKGDGVYKFDTNIPNLWVKEPKPLYNVNEINNTIYYSFGSHYVAESKGRTKSKVDDKDYYAAGMLKYNDIYFSEGCSMVFRMSDDLSSRKRFKGHKFYQGLFKDRDSLFTFSYNNMLYYDNAKKLFVPYRSEQIGRRLMSHSAIENTTFIGTEGDGLYGFKNGKLFKLVKNDLAVVSSIGIENENSIWVVSEGVLLHYYKTEANEFAKKEHHYLSGYPTNNLTQVFFDKEKLYLGSTLGLTVIDKKDIEESIDFEVYLKDVQLNGEKQFKDSLEYVYAADMSLNLKFWSMNYYDTKNTTYQYRLAPIQNNWTSTASGEVNLFDLQPDSYTLQLKVDQSDTSKTLSIPIKVIPRWWQTSMFLVLAFLSGACLVGFVIWNIVKYERAIKLKKLIREKQLAQIQLKALRSQMNPHFVFNSLAAIQYYINENDFRSSEKYLVKFSRLIRTFFEMSKENEISIESEVSLLANYLDVEKLRFRNKFDYIIDIDPNLDKWKNKIPTMLLQPIVENAVNHGVFNMEDKGLIAIKFRKLSQDQLDVSISDDGVGFKKTEKLENIGRTKSSNVLRDRLYYLNKSRFWRIEYSTKEAFPERENKGNVSTFTLRTL</sequence>
<dbReference type="Gene3D" id="2.130.10.10">
    <property type="entry name" value="YVTN repeat-like/Quinoprotein amine dehydrogenase"/>
    <property type="match status" value="2"/>
</dbReference>
<feature type="domain" description="Signal transduction histidine kinase internal region" evidence="3">
    <location>
        <begin position="728"/>
        <end position="807"/>
    </location>
</feature>
<keyword evidence="2" id="KW-0732">Signal</keyword>
<name>A0A3L9YKI8_9FLAO</name>
<protein>
    <submittedName>
        <fullName evidence="4">Histidine kinase</fullName>
    </submittedName>
</protein>
<evidence type="ECO:0000259" key="3">
    <source>
        <dbReference type="Pfam" id="PF06580"/>
    </source>
</evidence>
<dbReference type="SUPFAM" id="SSF63829">
    <property type="entry name" value="Calcium-dependent phosphotriesterase"/>
    <property type="match status" value="1"/>
</dbReference>
<dbReference type="PANTHER" id="PTHR34220">
    <property type="entry name" value="SENSOR HISTIDINE KINASE YPDA"/>
    <property type="match status" value="1"/>
</dbReference>
<feature type="chain" id="PRO_5018168475" evidence="2">
    <location>
        <begin position="22"/>
        <end position="931"/>
    </location>
</feature>
<evidence type="ECO:0000313" key="4">
    <source>
        <dbReference type="EMBL" id="RMA58645.1"/>
    </source>
</evidence>
<evidence type="ECO:0000256" key="2">
    <source>
        <dbReference type="SAM" id="SignalP"/>
    </source>
</evidence>
<dbReference type="InterPro" id="IPR050640">
    <property type="entry name" value="Bact_2-comp_sensor_kinase"/>
</dbReference>
<dbReference type="Gene3D" id="2.60.40.10">
    <property type="entry name" value="Immunoglobulins"/>
    <property type="match status" value="1"/>
</dbReference>
<dbReference type="InterPro" id="IPR013783">
    <property type="entry name" value="Ig-like_fold"/>
</dbReference>
<dbReference type="GO" id="GO:0016020">
    <property type="term" value="C:membrane"/>
    <property type="evidence" value="ECO:0007669"/>
    <property type="project" value="InterPro"/>
</dbReference>
<dbReference type="PANTHER" id="PTHR34220:SF7">
    <property type="entry name" value="SENSOR HISTIDINE KINASE YPDA"/>
    <property type="match status" value="1"/>
</dbReference>
<dbReference type="Pfam" id="PF06580">
    <property type="entry name" value="His_kinase"/>
    <property type="match status" value="1"/>
</dbReference>
<keyword evidence="1" id="KW-1133">Transmembrane helix</keyword>
<gene>
    <name evidence="4" type="ORF">BXY75_2019</name>
</gene>
<dbReference type="EMBL" id="REFC01000013">
    <property type="protein sequence ID" value="RMA58645.1"/>
    <property type="molecule type" value="Genomic_DNA"/>
</dbReference>
<dbReference type="InterPro" id="IPR015943">
    <property type="entry name" value="WD40/YVTN_repeat-like_dom_sf"/>
</dbReference>
<evidence type="ECO:0000256" key="1">
    <source>
        <dbReference type="SAM" id="Phobius"/>
    </source>
</evidence>
<keyword evidence="5" id="KW-1185">Reference proteome</keyword>
<dbReference type="AlphaFoldDB" id="A0A3L9YKI8"/>
<comment type="caution">
    <text evidence="4">The sequence shown here is derived from an EMBL/GenBank/DDBJ whole genome shotgun (WGS) entry which is preliminary data.</text>
</comment>
<organism evidence="4 5">
    <name type="scientific">Ulvibacter antarcticus</name>
    <dbReference type="NCBI Taxonomy" id="442714"/>
    <lineage>
        <taxon>Bacteria</taxon>
        <taxon>Pseudomonadati</taxon>
        <taxon>Bacteroidota</taxon>
        <taxon>Flavobacteriia</taxon>
        <taxon>Flavobacteriales</taxon>
        <taxon>Flavobacteriaceae</taxon>
        <taxon>Ulvibacter</taxon>
    </lineage>
</organism>
<keyword evidence="1" id="KW-0812">Transmembrane</keyword>
<keyword evidence="4" id="KW-0808">Transferase</keyword>